<dbReference type="Proteomes" id="UP000634136">
    <property type="component" value="Unassembled WGS sequence"/>
</dbReference>
<evidence type="ECO:0000313" key="1">
    <source>
        <dbReference type="EMBL" id="KAF7833988.1"/>
    </source>
</evidence>
<comment type="caution">
    <text evidence="1">The sequence shown here is derived from an EMBL/GenBank/DDBJ whole genome shotgun (WGS) entry which is preliminary data.</text>
</comment>
<gene>
    <name evidence="1" type="ORF">G2W53_008847</name>
</gene>
<dbReference type="AlphaFoldDB" id="A0A834WX98"/>
<organism evidence="1 2">
    <name type="scientific">Senna tora</name>
    <dbReference type="NCBI Taxonomy" id="362788"/>
    <lineage>
        <taxon>Eukaryota</taxon>
        <taxon>Viridiplantae</taxon>
        <taxon>Streptophyta</taxon>
        <taxon>Embryophyta</taxon>
        <taxon>Tracheophyta</taxon>
        <taxon>Spermatophyta</taxon>
        <taxon>Magnoliopsida</taxon>
        <taxon>eudicotyledons</taxon>
        <taxon>Gunneridae</taxon>
        <taxon>Pentapetalae</taxon>
        <taxon>rosids</taxon>
        <taxon>fabids</taxon>
        <taxon>Fabales</taxon>
        <taxon>Fabaceae</taxon>
        <taxon>Caesalpinioideae</taxon>
        <taxon>Cassia clade</taxon>
        <taxon>Senna</taxon>
    </lineage>
</organism>
<evidence type="ECO:0000313" key="2">
    <source>
        <dbReference type="Proteomes" id="UP000634136"/>
    </source>
</evidence>
<reference evidence="1" key="1">
    <citation type="submission" date="2020-09" db="EMBL/GenBank/DDBJ databases">
        <title>Genome-Enabled Discovery of Anthraquinone Biosynthesis in Senna tora.</title>
        <authorList>
            <person name="Kang S.-H."/>
            <person name="Pandey R.P."/>
            <person name="Lee C.-M."/>
            <person name="Sim J.-S."/>
            <person name="Jeong J.-T."/>
            <person name="Choi B.-S."/>
            <person name="Jung M."/>
            <person name="Ginzburg D."/>
            <person name="Zhao K."/>
            <person name="Won S.Y."/>
            <person name="Oh T.-J."/>
            <person name="Yu Y."/>
            <person name="Kim N.-H."/>
            <person name="Lee O.R."/>
            <person name="Lee T.-H."/>
            <person name="Bashyal P."/>
            <person name="Kim T.-S."/>
            <person name="Lee W.-H."/>
            <person name="Kawkins C."/>
            <person name="Kim C.-K."/>
            <person name="Kim J.S."/>
            <person name="Ahn B.O."/>
            <person name="Rhee S.Y."/>
            <person name="Sohng J.K."/>
        </authorList>
    </citation>
    <scope>NUCLEOTIDE SEQUENCE</scope>
    <source>
        <tissue evidence="1">Leaf</tissue>
    </source>
</reference>
<keyword evidence="2" id="KW-1185">Reference proteome</keyword>
<dbReference type="EMBL" id="JAAIUW010000004">
    <property type="protein sequence ID" value="KAF7833988.1"/>
    <property type="molecule type" value="Genomic_DNA"/>
</dbReference>
<name>A0A834WX98_9FABA</name>
<accession>A0A834WX98</accession>
<proteinExistence type="predicted"/>
<protein>
    <submittedName>
        <fullName evidence="1">Uncharacterized protein</fullName>
    </submittedName>
</protein>
<sequence length="113" mass="12790">MAMLRINYLVIGKSLLAKAYRNIYIKRNRNQDSYLLEANLGVIREGEIRIVMKSSSTTAALLINYLTTGRNQNFDEKLINGGAANQFSDQRKDLVVLGFVIGEDNEESDVQIY</sequence>